<dbReference type="AlphaFoldDB" id="A0A6C0JUS2"/>
<evidence type="ECO:0000259" key="2">
    <source>
        <dbReference type="PROSITE" id="PS51635"/>
    </source>
</evidence>
<proteinExistence type="predicted"/>
<dbReference type="PANTHER" id="PTHR46394:SF1">
    <property type="entry name" value="PNPLA DOMAIN-CONTAINING PROTEIN"/>
    <property type="match status" value="1"/>
</dbReference>
<dbReference type="InterPro" id="IPR016035">
    <property type="entry name" value="Acyl_Trfase/lysoPLipase"/>
</dbReference>
<dbReference type="InterPro" id="IPR002641">
    <property type="entry name" value="PNPLA_dom"/>
</dbReference>
<sequence>MLPPKRIALSGGGIKGISHIGALEALHERGLLRCVKEYVGTSAGALIAFAICIGYTLSELHTICVALDFRLTQNIEPDNVFKCLETFGFDDGANTDKFLLVLLKTKGISASLTFEEMQRLLPNAPKLRVYSVNLNTFMIHEFSVEKTPRTEVRWAVRASMAIPLYYTPMKDLSSNEFYVDGCLIAHFPFHHLNDSERLETLGVTFARNPKKIDTMNLEIYLSKLYYSVYYHQNMDLYKRWKHRIIEVDCGNIPSLHFGADSDDKIGLIEAGRKSTEEFIYKCKWLSGAAPVRRYSLP</sequence>
<dbReference type="PROSITE" id="PS51635">
    <property type="entry name" value="PNPLA"/>
    <property type="match status" value="1"/>
</dbReference>
<dbReference type="Gene3D" id="3.40.1090.10">
    <property type="entry name" value="Cytosolic phospholipase A2 catalytic domain"/>
    <property type="match status" value="2"/>
</dbReference>
<organism evidence="3">
    <name type="scientific">viral metagenome</name>
    <dbReference type="NCBI Taxonomy" id="1070528"/>
    <lineage>
        <taxon>unclassified sequences</taxon>
        <taxon>metagenomes</taxon>
        <taxon>organismal metagenomes</taxon>
    </lineage>
</organism>
<dbReference type="Pfam" id="PF01734">
    <property type="entry name" value="Patatin"/>
    <property type="match status" value="1"/>
</dbReference>
<evidence type="ECO:0000313" key="3">
    <source>
        <dbReference type="EMBL" id="QHU09502.1"/>
    </source>
</evidence>
<dbReference type="GO" id="GO:0006629">
    <property type="term" value="P:lipid metabolic process"/>
    <property type="evidence" value="ECO:0007669"/>
    <property type="project" value="UniProtKB-KW"/>
</dbReference>
<name>A0A6C0JUS2_9ZZZZ</name>
<dbReference type="InterPro" id="IPR052580">
    <property type="entry name" value="Lipid_Hydrolase"/>
</dbReference>
<reference evidence="3" key="1">
    <citation type="journal article" date="2020" name="Nature">
        <title>Giant virus diversity and host interactions through global metagenomics.</title>
        <authorList>
            <person name="Schulz F."/>
            <person name="Roux S."/>
            <person name="Paez-Espino D."/>
            <person name="Jungbluth S."/>
            <person name="Walsh D.A."/>
            <person name="Denef V.J."/>
            <person name="McMahon K.D."/>
            <person name="Konstantinidis K.T."/>
            <person name="Eloe-Fadrosh E.A."/>
            <person name="Kyrpides N.C."/>
            <person name="Woyke T."/>
        </authorList>
    </citation>
    <scope>NUCLEOTIDE SEQUENCE</scope>
    <source>
        <strain evidence="3">GVMAG-S-1101164-105</strain>
    </source>
</reference>
<keyword evidence="1" id="KW-0443">Lipid metabolism</keyword>
<accession>A0A6C0JUS2</accession>
<dbReference type="PANTHER" id="PTHR46394">
    <property type="entry name" value="ANNEXIN"/>
    <property type="match status" value="1"/>
</dbReference>
<dbReference type="SUPFAM" id="SSF52151">
    <property type="entry name" value="FabD/lysophospholipase-like"/>
    <property type="match status" value="1"/>
</dbReference>
<protein>
    <recommendedName>
        <fullName evidence="2">PNPLA domain-containing protein</fullName>
    </recommendedName>
</protein>
<dbReference type="EMBL" id="MN740737">
    <property type="protein sequence ID" value="QHU09502.1"/>
    <property type="molecule type" value="Genomic_DNA"/>
</dbReference>
<feature type="domain" description="PNPLA" evidence="2">
    <location>
        <begin position="7"/>
        <end position="193"/>
    </location>
</feature>
<evidence type="ECO:0000256" key="1">
    <source>
        <dbReference type="ARBA" id="ARBA00023098"/>
    </source>
</evidence>